<sequence length="223" mass="24342">MLHLQISDARKLIIETGLALAERKLILGSWGNISMKIEKDCFAITPSGRSYDQLKPDDIVIVNAEGVKMAGIRTPSTELKMHMALYKAHPEFNVIVHTHSTYACAVASMRKTIPPFIEDMIQVIGGPIRCAEYAIAGTEELAQNAVVAIGNNNAALLANHGAVCCGKNMRETLNVASIVEKSAQIFCITEQMGGAINIDAKTAKILRAFYKEHYSKRQAGEEL</sequence>
<dbReference type="GO" id="GO:0046872">
    <property type="term" value="F:metal ion binding"/>
    <property type="evidence" value="ECO:0007669"/>
    <property type="project" value="UniProtKB-KW"/>
</dbReference>
<accession>A0A644TL32</accession>
<gene>
    <name evidence="4" type="primary">fucA_3</name>
    <name evidence="4" type="ORF">SDC9_12722</name>
</gene>
<proteinExistence type="predicted"/>
<evidence type="ECO:0000256" key="2">
    <source>
        <dbReference type="ARBA" id="ARBA00023239"/>
    </source>
</evidence>
<dbReference type="InterPro" id="IPR001303">
    <property type="entry name" value="Aldolase_II/adducin_N"/>
</dbReference>
<dbReference type="GO" id="GO:0019323">
    <property type="term" value="P:pentose catabolic process"/>
    <property type="evidence" value="ECO:0007669"/>
    <property type="project" value="TreeGrafter"/>
</dbReference>
<reference evidence="4" key="1">
    <citation type="submission" date="2019-08" db="EMBL/GenBank/DDBJ databases">
        <authorList>
            <person name="Kucharzyk K."/>
            <person name="Murdoch R.W."/>
            <person name="Higgins S."/>
            <person name="Loffler F."/>
        </authorList>
    </citation>
    <scope>NUCLEOTIDE SEQUENCE</scope>
</reference>
<feature type="domain" description="Class II aldolase/adducin N-terminal" evidence="3">
    <location>
        <begin position="11"/>
        <end position="187"/>
    </location>
</feature>
<keyword evidence="1" id="KW-0479">Metal-binding</keyword>
<dbReference type="InterPro" id="IPR050197">
    <property type="entry name" value="Aldolase_class_II_sugar_metab"/>
</dbReference>
<dbReference type="SUPFAM" id="SSF53639">
    <property type="entry name" value="AraD/HMP-PK domain-like"/>
    <property type="match status" value="1"/>
</dbReference>
<organism evidence="4">
    <name type="scientific">bioreactor metagenome</name>
    <dbReference type="NCBI Taxonomy" id="1076179"/>
    <lineage>
        <taxon>unclassified sequences</taxon>
        <taxon>metagenomes</taxon>
        <taxon>ecological metagenomes</taxon>
    </lineage>
</organism>
<name>A0A644TL32_9ZZZZ</name>
<protein>
    <submittedName>
        <fullName evidence="4">L-fuculose phosphate aldolase</fullName>
        <ecNumber evidence="4">4.1.2.17</ecNumber>
    </submittedName>
</protein>
<dbReference type="SMART" id="SM01007">
    <property type="entry name" value="Aldolase_II"/>
    <property type="match status" value="1"/>
</dbReference>
<dbReference type="EMBL" id="VSSQ01000035">
    <property type="protein sequence ID" value="MPL67032.1"/>
    <property type="molecule type" value="Genomic_DNA"/>
</dbReference>
<dbReference type="GO" id="GO:0005829">
    <property type="term" value="C:cytosol"/>
    <property type="evidence" value="ECO:0007669"/>
    <property type="project" value="TreeGrafter"/>
</dbReference>
<dbReference type="AlphaFoldDB" id="A0A644TL32"/>
<dbReference type="GO" id="GO:0008738">
    <property type="term" value="F:L-fuculose-phosphate aldolase activity"/>
    <property type="evidence" value="ECO:0007669"/>
    <property type="project" value="UniProtKB-EC"/>
</dbReference>
<keyword evidence="2 4" id="KW-0456">Lyase</keyword>
<dbReference type="Gene3D" id="3.40.225.10">
    <property type="entry name" value="Class II aldolase/adducin N-terminal domain"/>
    <property type="match status" value="1"/>
</dbReference>
<evidence type="ECO:0000259" key="3">
    <source>
        <dbReference type="SMART" id="SM01007"/>
    </source>
</evidence>
<dbReference type="Pfam" id="PF00596">
    <property type="entry name" value="Aldolase_II"/>
    <property type="match status" value="1"/>
</dbReference>
<dbReference type="EC" id="4.1.2.17" evidence="4"/>
<dbReference type="InterPro" id="IPR036409">
    <property type="entry name" value="Aldolase_II/adducin_N_sf"/>
</dbReference>
<evidence type="ECO:0000256" key="1">
    <source>
        <dbReference type="ARBA" id="ARBA00022723"/>
    </source>
</evidence>
<comment type="caution">
    <text evidence="4">The sequence shown here is derived from an EMBL/GenBank/DDBJ whole genome shotgun (WGS) entry which is preliminary data.</text>
</comment>
<dbReference type="PANTHER" id="PTHR22789:SF0">
    <property type="entry name" value="3-OXO-TETRONATE 4-PHOSPHATE DECARBOXYLASE-RELATED"/>
    <property type="match status" value="1"/>
</dbReference>
<dbReference type="PANTHER" id="PTHR22789">
    <property type="entry name" value="FUCULOSE PHOSPHATE ALDOLASE"/>
    <property type="match status" value="1"/>
</dbReference>
<evidence type="ECO:0000313" key="4">
    <source>
        <dbReference type="EMBL" id="MPL67032.1"/>
    </source>
</evidence>